<feature type="region of interest" description="Disordered" evidence="2">
    <location>
        <begin position="159"/>
        <end position="224"/>
    </location>
</feature>
<organism evidence="4">
    <name type="scientific">Prunus dulcis</name>
    <name type="common">Almond</name>
    <name type="synonym">Amygdalus dulcis</name>
    <dbReference type="NCBI Taxonomy" id="3755"/>
    <lineage>
        <taxon>Eukaryota</taxon>
        <taxon>Viridiplantae</taxon>
        <taxon>Streptophyta</taxon>
        <taxon>Embryophyta</taxon>
        <taxon>Tracheophyta</taxon>
        <taxon>Spermatophyta</taxon>
        <taxon>Magnoliopsida</taxon>
        <taxon>eudicotyledons</taxon>
        <taxon>Gunneridae</taxon>
        <taxon>Pentapetalae</taxon>
        <taxon>rosids</taxon>
        <taxon>fabids</taxon>
        <taxon>Rosales</taxon>
        <taxon>Rosaceae</taxon>
        <taxon>Amygdaloideae</taxon>
        <taxon>Amygdaleae</taxon>
        <taxon>Prunus</taxon>
    </lineage>
</organism>
<feature type="domain" description="No apical meristem-associated C-terminal" evidence="3">
    <location>
        <begin position="140"/>
        <end position="300"/>
    </location>
</feature>
<sequence length="326" mass="38202">MSLPSAALLPPSVACNYVALWTNDLQVELTQQPMKRGKSFTLEQDVAICNARLNIFQDPFNAVSKPQYNFWDRIYQNYVELTGDQNVRSQCSVQSRWKLIFGSCKKFHDCLARVEDKQSGLTESNKVLRANMLYFEHEKKRFAFNHCWEILQHKMKDLVPAKSPDPRTKDRDPNIHSSFSSHPPDPNTLVSPESDKDSYYIMESRKSKRPTRRRAEKEAHRRSKVVNTLDSRICDLMEQFTKQLAESDKKKAEVAERKVKVMEEMNERQQREQDDRIMSMDTSNMGPRARAYYEHRKSDIYFKTMGTLQTSPIWRTRASLTIFMPK</sequence>
<proteinExistence type="predicted"/>
<feature type="compositionally biased region" description="Basic and acidic residues" evidence="2">
    <location>
        <begin position="159"/>
        <end position="174"/>
    </location>
</feature>
<dbReference type="Pfam" id="PF14303">
    <property type="entry name" value="NAM-associated"/>
    <property type="match status" value="1"/>
</dbReference>
<evidence type="ECO:0000256" key="1">
    <source>
        <dbReference type="SAM" id="Coils"/>
    </source>
</evidence>
<dbReference type="AlphaFoldDB" id="A0A4Y1R4Y5"/>
<keyword evidence="1" id="KW-0175">Coiled coil</keyword>
<evidence type="ECO:0000259" key="3">
    <source>
        <dbReference type="Pfam" id="PF14303"/>
    </source>
</evidence>
<feature type="coiled-coil region" evidence="1">
    <location>
        <begin position="237"/>
        <end position="272"/>
    </location>
</feature>
<accession>A0A4Y1R4Y5</accession>
<protein>
    <recommendedName>
        <fullName evidence="3">No apical meristem-associated C-terminal domain-containing protein</fullName>
    </recommendedName>
</protein>
<gene>
    <name evidence="4" type="ORF">Prudu_008759</name>
</gene>
<name>A0A4Y1R4Y5_PRUDU</name>
<dbReference type="PANTHER" id="PTHR45125">
    <property type="entry name" value="F21J9.4-RELATED"/>
    <property type="match status" value="1"/>
</dbReference>
<dbReference type="PANTHER" id="PTHR45125:SF51">
    <property type="entry name" value="F21J9.4-RELATED"/>
    <property type="match status" value="1"/>
</dbReference>
<evidence type="ECO:0000313" key="4">
    <source>
        <dbReference type="EMBL" id="BBG99161.1"/>
    </source>
</evidence>
<dbReference type="EMBL" id="AP019299">
    <property type="protein sequence ID" value="BBG99161.1"/>
    <property type="molecule type" value="Genomic_DNA"/>
</dbReference>
<evidence type="ECO:0000256" key="2">
    <source>
        <dbReference type="SAM" id="MobiDB-lite"/>
    </source>
</evidence>
<reference evidence="4" key="1">
    <citation type="journal article" date="2019" name="Science">
        <title>Mutation of a bHLH transcription factor allowed almond domestication.</title>
        <authorList>
            <person name="Sanchez-Perez R."/>
            <person name="Pavan S."/>
            <person name="Mazzeo R."/>
            <person name="Moldovan C."/>
            <person name="Aiese Cigliano R."/>
            <person name="Del Cueto J."/>
            <person name="Ricciardi F."/>
            <person name="Lotti C."/>
            <person name="Ricciardi L."/>
            <person name="Dicenta F."/>
            <person name="Lopez-Marques R.L."/>
            <person name="Lindberg Moller B."/>
        </authorList>
    </citation>
    <scope>NUCLEOTIDE SEQUENCE</scope>
</reference>
<dbReference type="InterPro" id="IPR029466">
    <property type="entry name" value="NAM-associated_C"/>
</dbReference>